<reference evidence="14 15" key="1">
    <citation type="submission" date="2010-02" db="EMBL/GenBank/DDBJ databases">
        <authorList>
            <person name="Weinstock G."/>
            <person name="Sodergren E."/>
            <person name="Clifton S."/>
            <person name="Fulton L."/>
            <person name="Fulton B."/>
            <person name="Courtney L."/>
            <person name="Fronick C."/>
            <person name="Harrison M."/>
            <person name="Strong C."/>
            <person name="Farmer C."/>
            <person name="Delahaunty K."/>
            <person name="Markovic C."/>
            <person name="Hall O."/>
            <person name="Minx P."/>
            <person name="Tomlinson C."/>
            <person name="Mitreva M."/>
            <person name="Nelson J."/>
            <person name="Hou S."/>
            <person name="Wollam A."/>
            <person name="Pepin K.H."/>
            <person name="Johnson M."/>
            <person name="Bhonagiri V."/>
            <person name="Zhang X."/>
            <person name="Suruliraj S."/>
            <person name="Warren W."/>
            <person name="Chinwalla A."/>
            <person name="Mardis E.R."/>
            <person name="Wilson R.K."/>
        </authorList>
    </citation>
    <scope>NUCLEOTIDE SEQUENCE [LARGE SCALE GENOMIC DNA]</scope>
    <source>
        <strain evidence="14 15">ATCC 23685</strain>
    </source>
</reference>
<feature type="domain" description="Serine dehydratase beta chain" evidence="13">
    <location>
        <begin position="13"/>
        <end position="166"/>
    </location>
</feature>
<dbReference type="PANTHER" id="PTHR30182">
    <property type="entry name" value="L-SERINE DEHYDRATASE"/>
    <property type="match status" value="1"/>
</dbReference>
<dbReference type="Proteomes" id="UP000003692">
    <property type="component" value="Unassembled WGS sequence"/>
</dbReference>
<dbReference type="PANTHER" id="PTHR30182:SF1">
    <property type="entry name" value="L-SERINE DEHYDRATASE 1"/>
    <property type="match status" value="1"/>
</dbReference>
<comment type="similarity">
    <text evidence="3 11">Belongs to the iron-sulfur dependent L-serine dehydratase family.</text>
</comment>
<dbReference type="FunFam" id="3.30.1330.90:FF:000001">
    <property type="entry name" value="L-serine ammonia-lyase 1"/>
    <property type="match status" value="1"/>
</dbReference>
<dbReference type="GO" id="GO:0051539">
    <property type="term" value="F:4 iron, 4 sulfur cluster binding"/>
    <property type="evidence" value="ECO:0007669"/>
    <property type="project" value="UniProtKB-UniRule"/>
</dbReference>
<evidence type="ECO:0000313" key="15">
    <source>
        <dbReference type="Proteomes" id="UP000003692"/>
    </source>
</evidence>
<dbReference type="HOGENOM" id="CLU_022305_0_1_6"/>
<keyword evidence="9 11" id="KW-0456">Lyase</keyword>
<dbReference type="Pfam" id="PF03313">
    <property type="entry name" value="SDH_alpha"/>
    <property type="match status" value="1"/>
</dbReference>
<dbReference type="SUPFAM" id="SSF143548">
    <property type="entry name" value="Serine metabolism enzymes domain"/>
    <property type="match status" value="1"/>
</dbReference>
<comment type="pathway">
    <text evidence="2">Carbohydrate biosynthesis; gluconeogenesis.</text>
</comment>
<dbReference type="InterPro" id="IPR004644">
    <property type="entry name" value="Fe-S_L-Ser_mono"/>
</dbReference>
<dbReference type="InterPro" id="IPR005131">
    <property type="entry name" value="Ser_deHydtase_bsu"/>
</dbReference>
<keyword evidence="5 11" id="KW-0004">4Fe-4S</keyword>
<comment type="caution">
    <text evidence="14">The sequence shown here is derived from an EMBL/GenBank/DDBJ whole genome shotgun (WGS) entry which is preliminary data.</text>
</comment>
<evidence type="ECO:0000256" key="1">
    <source>
        <dbReference type="ARBA" id="ARBA00001966"/>
    </source>
</evidence>
<dbReference type="EC" id="4.3.1.17" evidence="11"/>
<organism evidence="14 15">
    <name type="scientific">Edwardsiella tarda ATCC 23685</name>
    <dbReference type="NCBI Taxonomy" id="500638"/>
    <lineage>
        <taxon>Bacteria</taxon>
        <taxon>Pseudomonadati</taxon>
        <taxon>Pseudomonadota</taxon>
        <taxon>Gammaproteobacteria</taxon>
        <taxon>Enterobacterales</taxon>
        <taxon>Hafniaceae</taxon>
        <taxon>Edwardsiella</taxon>
    </lineage>
</organism>
<comment type="catalytic activity">
    <reaction evidence="10 11">
        <text>L-serine = pyruvate + NH4(+)</text>
        <dbReference type="Rhea" id="RHEA:19169"/>
        <dbReference type="ChEBI" id="CHEBI:15361"/>
        <dbReference type="ChEBI" id="CHEBI:28938"/>
        <dbReference type="ChEBI" id="CHEBI:33384"/>
        <dbReference type="EC" id="4.3.1.17"/>
    </reaction>
</comment>
<dbReference type="GO" id="GO:0009063">
    <property type="term" value="P:amino acid catabolic process"/>
    <property type="evidence" value="ECO:0007669"/>
    <property type="project" value="UniProtKB-ARBA"/>
</dbReference>
<evidence type="ECO:0000313" key="14">
    <source>
        <dbReference type="EMBL" id="EFE23061.1"/>
    </source>
</evidence>
<dbReference type="NCBIfam" id="TIGR00720">
    <property type="entry name" value="sda_mono"/>
    <property type="match status" value="1"/>
</dbReference>
<keyword evidence="6 11" id="KW-0479">Metal-binding</keyword>
<evidence type="ECO:0000256" key="10">
    <source>
        <dbReference type="ARBA" id="ARBA00049406"/>
    </source>
</evidence>
<evidence type="ECO:0000256" key="8">
    <source>
        <dbReference type="ARBA" id="ARBA00023014"/>
    </source>
</evidence>
<gene>
    <name evidence="14" type="ORF">EDWATA_01924</name>
</gene>
<evidence type="ECO:0000256" key="11">
    <source>
        <dbReference type="RuleBase" id="RU366059"/>
    </source>
</evidence>
<evidence type="ECO:0000256" key="4">
    <source>
        <dbReference type="ARBA" id="ARBA00022432"/>
    </source>
</evidence>
<sequence length="465" mass="49897">MRHCLFKELSVISVFDMFKIGIGPSSSHTVGPMKAGKQFVDDLTAQGLLPSVTRVAVDVYGSLSLTGKGHHTDIAIIMGLAGNLPDSVDIDAIPAFIRQVEQRERLPLGPQGHEVAFPHDSGMVFRSDNLPLHENGMTINAYGADDSLLYSKTYYSIGGGFIVDAEHFGQESGESLCVPYPFHSAQALLDHCRETGLSLSGLVMKNELALHSKEEIYAYFTAIWDTMQACIERGLNTEGVLPGPLRVPRRAAALRRMLVTSDKYNRDPMNVIDWVNMFALAVNEENAAGGRVVTAPTNGACGIVPAVLAYYNHFIEPVSPDIFVRYFLASGAIGTLYKMNASISGAEVGCQGEVGVACSMAAAGLAELLGGSPVQVCIAAEIGMEHNLGLTCDPVAGQVQVPCIERNAIASVKAINAARMALQRTSEPRVSLDKVIETMYETGKDINAKYRETSQGGLAIKVQCS</sequence>
<evidence type="ECO:0000256" key="6">
    <source>
        <dbReference type="ARBA" id="ARBA00022723"/>
    </source>
</evidence>
<keyword evidence="4 11" id="KW-0312">Gluconeogenesis</keyword>
<evidence type="ECO:0000259" key="12">
    <source>
        <dbReference type="Pfam" id="PF03313"/>
    </source>
</evidence>
<dbReference type="Pfam" id="PF03315">
    <property type="entry name" value="SDH_beta"/>
    <property type="match status" value="1"/>
</dbReference>
<accession>D4F596</accession>
<dbReference type="GO" id="GO:0006094">
    <property type="term" value="P:gluconeogenesis"/>
    <property type="evidence" value="ECO:0007669"/>
    <property type="project" value="UniProtKB-KW"/>
</dbReference>
<evidence type="ECO:0000256" key="5">
    <source>
        <dbReference type="ARBA" id="ARBA00022485"/>
    </source>
</evidence>
<protein>
    <recommendedName>
        <fullName evidence="11">L-serine dehydratase</fullName>
        <ecNumber evidence="11">4.3.1.17</ecNumber>
    </recommendedName>
</protein>
<evidence type="ECO:0000256" key="3">
    <source>
        <dbReference type="ARBA" id="ARBA00008636"/>
    </source>
</evidence>
<evidence type="ECO:0000256" key="2">
    <source>
        <dbReference type="ARBA" id="ARBA00004742"/>
    </source>
</evidence>
<dbReference type="InterPro" id="IPR051318">
    <property type="entry name" value="Fe-S_L-Ser"/>
</dbReference>
<dbReference type="InterPro" id="IPR005130">
    <property type="entry name" value="Ser_deHydtase-like_asu"/>
</dbReference>
<dbReference type="EMBL" id="ADGK01000130">
    <property type="protein sequence ID" value="EFE23061.1"/>
    <property type="molecule type" value="Genomic_DNA"/>
</dbReference>
<keyword evidence="8 11" id="KW-0411">Iron-sulfur</keyword>
<evidence type="ECO:0000256" key="7">
    <source>
        <dbReference type="ARBA" id="ARBA00023004"/>
    </source>
</evidence>
<evidence type="ECO:0000259" key="13">
    <source>
        <dbReference type="Pfam" id="PF03315"/>
    </source>
</evidence>
<evidence type="ECO:0000256" key="9">
    <source>
        <dbReference type="ARBA" id="ARBA00023239"/>
    </source>
</evidence>
<dbReference type="AlphaFoldDB" id="D4F596"/>
<dbReference type="Gene3D" id="3.30.1330.90">
    <property type="entry name" value="D-3-phosphoglycerate dehydrogenase, domain 3"/>
    <property type="match status" value="1"/>
</dbReference>
<name>D4F596_EDWTA</name>
<proteinExistence type="inferred from homology"/>
<dbReference type="GO" id="GO:0003941">
    <property type="term" value="F:L-serine ammonia-lyase activity"/>
    <property type="evidence" value="ECO:0007669"/>
    <property type="project" value="UniProtKB-UniRule"/>
</dbReference>
<keyword evidence="7 11" id="KW-0408">Iron</keyword>
<dbReference type="InterPro" id="IPR029009">
    <property type="entry name" value="ASB_dom_sf"/>
</dbReference>
<comment type="cofactor">
    <cofactor evidence="1 11">
        <name>[4Fe-4S] cluster</name>
        <dbReference type="ChEBI" id="CHEBI:49883"/>
    </cofactor>
</comment>
<feature type="domain" description="Serine dehydratase-like alpha subunit" evidence="12">
    <location>
        <begin position="194"/>
        <end position="459"/>
    </location>
</feature>
<dbReference type="GO" id="GO:0046872">
    <property type="term" value="F:metal ion binding"/>
    <property type="evidence" value="ECO:0007669"/>
    <property type="project" value="UniProtKB-KW"/>
</dbReference>